<dbReference type="EMBL" id="MPUH01000350">
    <property type="protein sequence ID" value="OMJ82188.1"/>
    <property type="molecule type" value="Genomic_DNA"/>
</dbReference>
<organism evidence="2 3">
    <name type="scientific">Stentor coeruleus</name>
    <dbReference type="NCBI Taxonomy" id="5963"/>
    <lineage>
        <taxon>Eukaryota</taxon>
        <taxon>Sar</taxon>
        <taxon>Alveolata</taxon>
        <taxon>Ciliophora</taxon>
        <taxon>Postciliodesmatophora</taxon>
        <taxon>Heterotrichea</taxon>
        <taxon>Heterotrichida</taxon>
        <taxon>Stentoridae</taxon>
        <taxon>Stentor</taxon>
    </lineage>
</organism>
<dbReference type="OrthoDB" id="327817at2759"/>
<name>A0A1R2BZI2_9CILI</name>
<feature type="coiled-coil region" evidence="1">
    <location>
        <begin position="178"/>
        <end position="240"/>
    </location>
</feature>
<evidence type="ECO:0000313" key="3">
    <source>
        <dbReference type="Proteomes" id="UP000187209"/>
    </source>
</evidence>
<evidence type="ECO:0000256" key="1">
    <source>
        <dbReference type="SAM" id="Coils"/>
    </source>
</evidence>
<keyword evidence="3" id="KW-1185">Reference proteome</keyword>
<keyword evidence="1" id="KW-0175">Coiled coil</keyword>
<proteinExistence type="predicted"/>
<evidence type="ECO:0000313" key="2">
    <source>
        <dbReference type="EMBL" id="OMJ82188.1"/>
    </source>
</evidence>
<sequence length="617" mass="72447">MNKISTGSYLEDLLTTNDSQKQSTYLFTQRLQIKKQKLATLPTFETLESLKLYYKKLKNINHKKELKILQLQEEIRLINSIPSENSRTKRMLIHNDKEKLQNTISSCEKNADHELEMNFQLQSMRQRELLQLEKLQENNTKSRDFYLQVCAEYEKLRNMTSNANNLGYSAQGALDDYEKFKQQESKSMKKRIKQKKNEVFELCETIKSIRAKSEERIRKYDEKNKKNAELRDELIRKVEETEKMPNRCIREVLNLYKSQFKVIFEKLGLKDMITNENIECVIKAMNMYNFRDGSLSERYFFLSQCHLRKIEEFNMTIKELSSITDIEKKENLGSTLPLTFNMQRTQDYPDKSDELIEKLLLKAYTETYAMGHRIIKFIINIKNISSLSSRIYPNYKKLKNLIFNENKKGRKTLLKAITQTTQAPEPLESLTKSKLNIYQEYLKHYPNDISNALFIQNIIKSSPILSFIINSKIFENFLIFSNPLQEIPLLIKDSYQIFSEQYANIIKALNDILEDARNSQVDDPACNENVEFTRRKGVQVRNSIIFSGPGLNSSIATKKVKKITRDTQGELASLRNVREKIDSLKRYHFRATKSESSFKNPLRLNCSQKLLIPLSKK</sequence>
<dbReference type="AlphaFoldDB" id="A0A1R2BZI2"/>
<protein>
    <submittedName>
        <fullName evidence="2">Uncharacterized protein</fullName>
    </submittedName>
</protein>
<dbReference type="Proteomes" id="UP000187209">
    <property type="component" value="Unassembled WGS sequence"/>
</dbReference>
<accession>A0A1R2BZI2</accession>
<gene>
    <name evidence="2" type="ORF">SteCoe_17211</name>
</gene>
<reference evidence="2 3" key="1">
    <citation type="submission" date="2016-11" db="EMBL/GenBank/DDBJ databases">
        <title>The macronuclear genome of Stentor coeruleus: a giant cell with tiny introns.</title>
        <authorList>
            <person name="Slabodnick M."/>
            <person name="Ruby J.G."/>
            <person name="Reiff S.B."/>
            <person name="Swart E.C."/>
            <person name="Gosai S."/>
            <person name="Prabakaran S."/>
            <person name="Witkowska E."/>
            <person name="Larue G.E."/>
            <person name="Fisher S."/>
            <person name="Freeman R.M."/>
            <person name="Gunawardena J."/>
            <person name="Chu W."/>
            <person name="Stover N.A."/>
            <person name="Gregory B.D."/>
            <person name="Nowacki M."/>
            <person name="Derisi J."/>
            <person name="Roy S.W."/>
            <person name="Marshall W.F."/>
            <person name="Sood P."/>
        </authorList>
    </citation>
    <scope>NUCLEOTIDE SEQUENCE [LARGE SCALE GENOMIC DNA]</scope>
    <source>
        <strain evidence="2">WM001</strain>
    </source>
</reference>
<comment type="caution">
    <text evidence="2">The sequence shown here is derived from an EMBL/GenBank/DDBJ whole genome shotgun (WGS) entry which is preliminary data.</text>
</comment>